<name>A0ACC0WBD7_9STRA</name>
<gene>
    <name evidence="1" type="ORF">PsorP6_007103</name>
</gene>
<keyword evidence="2" id="KW-1185">Reference proteome</keyword>
<reference evidence="1 2" key="1">
    <citation type="journal article" date="2022" name="bioRxiv">
        <title>The genome of the oomycete Peronosclerospora sorghi, a cosmopolitan pathogen of maize and sorghum, is inflated with dispersed pseudogenes.</title>
        <authorList>
            <person name="Fletcher K."/>
            <person name="Martin F."/>
            <person name="Isakeit T."/>
            <person name="Cavanaugh K."/>
            <person name="Magill C."/>
            <person name="Michelmore R."/>
        </authorList>
    </citation>
    <scope>NUCLEOTIDE SEQUENCE [LARGE SCALE GENOMIC DNA]</scope>
    <source>
        <strain evidence="1">P6</strain>
    </source>
</reference>
<dbReference type="EMBL" id="CM047582">
    <property type="protein sequence ID" value="KAI9915346.1"/>
    <property type="molecule type" value="Genomic_DNA"/>
</dbReference>
<sequence>MFFGNPGAVELADYEWSLNALQDMFPPGFGLPVISTDKDIALGNAIASVLPGTIYILSVWHIEENVLMRAKSHFATQEEVDTLLA</sequence>
<proteinExistence type="predicted"/>
<evidence type="ECO:0000313" key="1">
    <source>
        <dbReference type="EMBL" id="KAI9915346.1"/>
    </source>
</evidence>
<dbReference type="Proteomes" id="UP001163321">
    <property type="component" value="Chromosome 3"/>
</dbReference>
<comment type="caution">
    <text evidence="1">The sequence shown here is derived from an EMBL/GenBank/DDBJ whole genome shotgun (WGS) entry which is preliminary data.</text>
</comment>
<organism evidence="1 2">
    <name type="scientific">Peronosclerospora sorghi</name>
    <dbReference type="NCBI Taxonomy" id="230839"/>
    <lineage>
        <taxon>Eukaryota</taxon>
        <taxon>Sar</taxon>
        <taxon>Stramenopiles</taxon>
        <taxon>Oomycota</taxon>
        <taxon>Peronosporomycetes</taxon>
        <taxon>Peronosporales</taxon>
        <taxon>Peronosporaceae</taxon>
        <taxon>Peronosclerospora</taxon>
    </lineage>
</organism>
<accession>A0ACC0WBD7</accession>
<protein>
    <submittedName>
        <fullName evidence="1">Uncharacterized protein</fullName>
    </submittedName>
</protein>
<evidence type="ECO:0000313" key="2">
    <source>
        <dbReference type="Proteomes" id="UP001163321"/>
    </source>
</evidence>